<organism evidence="4 5">
    <name type="scientific">Blumeria graminis f. sp. tritici</name>
    <dbReference type="NCBI Taxonomy" id="62690"/>
    <lineage>
        <taxon>Eukaryota</taxon>
        <taxon>Fungi</taxon>
        <taxon>Dikarya</taxon>
        <taxon>Ascomycota</taxon>
        <taxon>Pezizomycotina</taxon>
        <taxon>Leotiomycetes</taxon>
        <taxon>Erysiphales</taxon>
        <taxon>Erysiphaceae</taxon>
        <taxon>Blumeria</taxon>
    </lineage>
</organism>
<evidence type="ECO:0000313" key="4">
    <source>
        <dbReference type="EMBL" id="VDB87850.1"/>
    </source>
</evidence>
<dbReference type="SUPFAM" id="SSF52833">
    <property type="entry name" value="Thioredoxin-like"/>
    <property type="match status" value="1"/>
</dbReference>
<evidence type="ECO:0000256" key="1">
    <source>
        <dbReference type="ARBA" id="ARBA00008987"/>
    </source>
</evidence>
<sequence>MFTAEWCGPCKVAYPRFQKKSDEFKNTTFISADVDHAQDLSTEFGIKAMPTFIAIENGEKKETLIGGDLRNVIPFLERYAKL</sequence>
<name>A0A9X9MH29_BLUGR</name>
<protein>
    <submittedName>
        <fullName evidence="4">Bgt-2090</fullName>
    </submittedName>
</protein>
<evidence type="ECO:0000259" key="3">
    <source>
        <dbReference type="PROSITE" id="PS51352"/>
    </source>
</evidence>
<keyword evidence="5" id="KW-1185">Reference proteome</keyword>
<feature type="domain" description="Thioredoxin" evidence="3">
    <location>
        <begin position="1"/>
        <end position="82"/>
    </location>
</feature>
<dbReference type="InterPro" id="IPR013766">
    <property type="entry name" value="Thioredoxin_domain"/>
</dbReference>
<dbReference type="EMBL" id="LR026989">
    <property type="protein sequence ID" value="VDB87850.1"/>
    <property type="molecule type" value="Genomic_DNA"/>
</dbReference>
<dbReference type="PANTHER" id="PTHR46115">
    <property type="entry name" value="THIOREDOXIN-LIKE PROTEIN 1"/>
    <property type="match status" value="1"/>
</dbReference>
<evidence type="ECO:0000313" key="5">
    <source>
        <dbReference type="Proteomes" id="UP000324639"/>
    </source>
</evidence>
<gene>
    <name evidence="4" type="ORF">BGT96224V316_LOCUS4173</name>
</gene>
<proteinExistence type="inferred from homology"/>
<dbReference type="InterPro" id="IPR036249">
    <property type="entry name" value="Thioredoxin-like_sf"/>
</dbReference>
<dbReference type="Pfam" id="PF00085">
    <property type="entry name" value="Thioredoxin"/>
    <property type="match status" value="1"/>
</dbReference>
<reference evidence="4 5" key="1">
    <citation type="submission" date="2018-08" db="EMBL/GenBank/DDBJ databases">
        <authorList>
            <person name="Muller C M."/>
        </authorList>
    </citation>
    <scope>NUCLEOTIDE SEQUENCE [LARGE SCALE GENOMIC DNA]</scope>
</reference>
<comment type="similarity">
    <text evidence="1">Belongs to the thioredoxin family.</text>
</comment>
<dbReference type="CDD" id="cd02947">
    <property type="entry name" value="TRX_family"/>
    <property type="match status" value="1"/>
</dbReference>
<keyword evidence="2" id="KW-1015">Disulfide bond</keyword>
<dbReference type="Gene3D" id="3.40.30.10">
    <property type="entry name" value="Glutaredoxin"/>
    <property type="match status" value="1"/>
</dbReference>
<evidence type="ECO:0000256" key="2">
    <source>
        <dbReference type="ARBA" id="ARBA00023157"/>
    </source>
</evidence>
<dbReference type="AlphaFoldDB" id="A0A9X9MH29"/>
<accession>A0A9X9MH29</accession>
<dbReference type="PROSITE" id="PS51352">
    <property type="entry name" value="THIOREDOXIN_2"/>
    <property type="match status" value="1"/>
</dbReference>
<dbReference type="Proteomes" id="UP000324639">
    <property type="component" value="Chromosome Bgt_-06"/>
</dbReference>